<dbReference type="STRING" id="658219.SAMN05216212_0399"/>
<dbReference type="Pfam" id="PF00290">
    <property type="entry name" value="Trp_syntA"/>
    <property type="match status" value="1"/>
</dbReference>
<comment type="catalytic activity">
    <reaction evidence="8 9">
        <text>(1S,2R)-1-C-(indol-3-yl)glycerol 3-phosphate + L-serine = D-glyceraldehyde 3-phosphate + L-tryptophan + H2O</text>
        <dbReference type="Rhea" id="RHEA:10532"/>
        <dbReference type="ChEBI" id="CHEBI:15377"/>
        <dbReference type="ChEBI" id="CHEBI:33384"/>
        <dbReference type="ChEBI" id="CHEBI:57912"/>
        <dbReference type="ChEBI" id="CHEBI:58866"/>
        <dbReference type="ChEBI" id="CHEBI:59776"/>
        <dbReference type="EC" id="4.2.1.20"/>
    </reaction>
</comment>
<keyword evidence="6 9" id="KW-0057">Aromatic amino acid biosynthesis</keyword>
<dbReference type="PANTHER" id="PTHR43406:SF1">
    <property type="entry name" value="TRYPTOPHAN SYNTHASE ALPHA CHAIN, CHLOROPLASTIC"/>
    <property type="match status" value="1"/>
</dbReference>
<proteinExistence type="inferred from homology"/>
<keyword evidence="12" id="KW-1185">Reference proteome</keyword>
<evidence type="ECO:0000256" key="10">
    <source>
        <dbReference type="RuleBase" id="RU003662"/>
    </source>
</evidence>
<dbReference type="GO" id="GO:0005829">
    <property type="term" value="C:cytosol"/>
    <property type="evidence" value="ECO:0007669"/>
    <property type="project" value="TreeGrafter"/>
</dbReference>
<dbReference type="PROSITE" id="PS00167">
    <property type="entry name" value="TRP_SYNTHASE_ALPHA"/>
    <property type="match status" value="1"/>
</dbReference>
<keyword evidence="4 9" id="KW-0028">Amino-acid biosynthesis</keyword>
<evidence type="ECO:0000256" key="8">
    <source>
        <dbReference type="ARBA" id="ARBA00049047"/>
    </source>
</evidence>
<reference evidence="12" key="1">
    <citation type="submission" date="2016-10" db="EMBL/GenBank/DDBJ databases">
        <authorList>
            <person name="Varghese N."/>
            <person name="Submissions S."/>
        </authorList>
    </citation>
    <scope>NUCLEOTIDE SEQUENCE [LARGE SCALE GENOMIC DNA]</scope>
    <source>
        <strain evidence="12">CGMCC 1.10658</strain>
    </source>
</reference>
<evidence type="ECO:0000256" key="5">
    <source>
        <dbReference type="ARBA" id="ARBA00022822"/>
    </source>
</evidence>
<dbReference type="EMBL" id="FNFH01000001">
    <property type="protein sequence ID" value="SDJ60854.1"/>
    <property type="molecule type" value="Genomic_DNA"/>
</dbReference>
<protein>
    <recommendedName>
        <fullName evidence="9">Tryptophan synthase alpha chain</fullName>
        <ecNumber evidence="9">4.2.1.20</ecNumber>
    </recommendedName>
</protein>
<dbReference type="InterPro" id="IPR018204">
    <property type="entry name" value="Trp_synthase_alpha_AS"/>
</dbReference>
<dbReference type="HAMAP" id="MF_00131">
    <property type="entry name" value="Trp_synth_alpha"/>
    <property type="match status" value="1"/>
</dbReference>
<gene>
    <name evidence="9" type="primary">trpA</name>
    <name evidence="11" type="ORF">SAMN05216212_0399</name>
</gene>
<dbReference type="InterPro" id="IPR013785">
    <property type="entry name" value="Aldolase_TIM"/>
</dbReference>
<dbReference type="UniPathway" id="UPA00035">
    <property type="reaction ID" value="UER00044"/>
</dbReference>
<keyword evidence="5 9" id="KW-0822">Tryptophan biosynthesis</keyword>
<organism evidence="11 12">
    <name type="scientific">Microbulbifer yueqingensis</name>
    <dbReference type="NCBI Taxonomy" id="658219"/>
    <lineage>
        <taxon>Bacteria</taxon>
        <taxon>Pseudomonadati</taxon>
        <taxon>Pseudomonadota</taxon>
        <taxon>Gammaproteobacteria</taxon>
        <taxon>Cellvibrionales</taxon>
        <taxon>Microbulbiferaceae</taxon>
        <taxon>Microbulbifer</taxon>
    </lineage>
</organism>
<dbReference type="AlphaFoldDB" id="A0A1G8V4T7"/>
<evidence type="ECO:0000256" key="1">
    <source>
        <dbReference type="ARBA" id="ARBA00003365"/>
    </source>
</evidence>
<comment type="similarity">
    <text evidence="9 10">Belongs to the TrpA family.</text>
</comment>
<comment type="subunit">
    <text evidence="3 9">Tetramer of two alpha and two beta chains.</text>
</comment>
<feature type="active site" description="Proton acceptor" evidence="9">
    <location>
        <position position="63"/>
    </location>
</feature>
<sequence>MTQQNRIDRRFARLREEGRKALVTYLVAGDGGPENTVPLMHQLVASGSDLIELGVPFSDPMAEGPVIQRGHERALEFRTSLRQCLEMVREFRREDSDTPVILMGYANPIERMGAERFADAALEAGVDGALTVDLPAEEAGPLSDLLRARNLRNIFLLTPTTSEERIQAITRLASGFVYYVSLKGVTGAGNLDPQAVRENLGRIRRFTDLPLCVGFGIKDGASARAVSEAGDGAVVGSVLVSAIGEARDGAAARDAVAEITGEIRTALDA</sequence>
<dbReference type="CDD" id="cd04724">
    <property type="entry name" value="Tryptophan_synthase_alpha"/>
    <property type="match status" value="1"/>
</dbReference>
<evidence type="ECO:0000313" key="12">
    <source>
        <dbReference type="Proteomes" id="UP000199305"/>
    </source>
</evidence>
<dbReference type="Proteomes" id="UP000199305">
    <property type="component" value="Unassembled WGS sequence"/>
</dbReference>
<dbReference type="OrthoDB" id="9804578at2"/>
<comment type="function">
    <text evidence="1 9">The alpha subunit is responsible for the aldol cleavage of indoleglycerol phosphate to indole and glyceraldehyde 3-phosphate.</text>
</comment>
<evidence type="ECO:0000256" key="6">
    <source>
        <dbReference type="ARBA" id="ARBA00023141"/>
    </source>
</evidence>
<dbReference type="Gene3D" id="3.20.20.70">
    <property type="entry name" value="Aldolase class I"/>
    <property type="match status" value="1"/>
</dbReference>
<dbReference type="SUPFAM" id="SSF51366">
    <property type="entry name" value="Ribulose-phoshate binding barrel"/>
    <property type="match status" value="1"/>
</dbReference>
<evidence type="ECO:0000256" key="4">
    <source>
        <dbReference type="ARBA" id="ARBA00022605"/>
    </source>
</evidence>
<evidence type="ECO:0000256" key="3">
    <source>
        <dbReference type="ARBA" id="ARBA00011270"/>
    </source>
</evidence>
<accession>A0A1G8V4T7</accession>
<evidence type="ECO:0000256" key="9">
    <source>
        <dbReference type="HAMAP-Rule" id="MF_00131"/>
    </source>
</evidence>
<dbReference type="GO" id="GO:0004834">
    <property type="term" value="F:tryptophan synthase activity"/>
    <property type="evidence" value="ECO:0007669"/>
    <property type="project" value="UniProtKB-UniRule"/>
</dbReference>
<keyword evidence="7 9" id="KW-0456">Lyase</keyword>
<dbReference type="RefSeq" id="WP_091507249.1">
    <property type="nucleotide sequence ID" value="NZ_FNFH01000001.1"/>
</dbReference>
<dbReference type="EC" id="4.2.1.20" evidence="9"/>
<evidence type="ECO:0000256" key="2">
    <source>
        <dbReference type="ARBA" id="ARBA00004733"/>
    </source>
</evidence>
<dbReference type="NCBIfam" id="TIGR00262">
    <property type="entry name" value="trpA"/>
    <property type="match status" value="1"/>
</dbReference>
<comment type="pathway">
    <text evidence="2 9">Amino-acid biosynthesis; L-tryptophan biosynthesis; L-tryptophan from chorismate: step 5/5.</text>
</comment>
<dbReference type="FunFam" id="3.20.20.70:FF:000037">
    <property type="entry name" value="Tryptophan synthase alpha chain"/>
    <property type="match status" value="1"/>
</dbReference>
<dbReference type="InterPro" id="IPR011060">
    <property type="entry name" value="RibuloseP-bd_barrel"/>
</dbReference>
<evidence type="ECO:0000313" key="11">
    <source>
        <dbReference type="EMBL" id="SDJ60854.1"/>
    </source>
</evidence>
<dbReference type="PANTHER" id="PTHR43406">
    <property type="entry name" value="TRYPTOPHAN SYNTHASE, ALPHA CHAIN"/>
    <property type="match status" value="1"/>
</dbReference>
<dbReference type="InterPro" id="IPR002028">
    <property type="entry name" value="Trp_synthase_suA"/>
</dbReference>
<name>A0A1G8V4T7_9GAMM</name>
<feature type="active site" description="Proton acceptor" evidence="9">
    <location>
        <position position="52"/>
    </location>
</feature>
<evidence type="ECO:0000256" key="7">
    <source>
        <dbReference type="ARBA" id="ARBA00023239"/>
    </source>
</evidence>
<dbReference type="PROSITE" id="PS50007">
    <property type="entry name" value="PIPLC_X_DOMAIN"/>
    <property type="match status" value="1"/>
</dbReference>